<organism evidence="6 7">
    <name type="scientific">Psittacicella hinzii</name>
    <dbReference type="NCBI Taxonomy" id="2028575"/>
    <lineage>
        <taxon>Bacteria</taxon>
        <taxon>Pseudomonadati</taxon>
        <taxon>Pseudomonadota</taxon>
        <taxon>Gammaproteobacteria</taxon>
        <taxon>Pasteurellales</taxon>
        <taxon>Psittacicellaceae</taxon>
        <taxon>Psittacicella</taxon>
    </lineage>
</organism>
<dbReference type="InterPro" id="IPR058163">
    <property type="entry name" value="LysR-type_TF_proteobact-type"/>
</dbReference>
<protein>
    <recommendedName>
        <fullName evidence="5">HTH lysR-type domain-containing protein</fullName>
    </recommendedName>
</protein>
<dbReference type="Pfam" id="PF03466">
    <property type="entry name" value="LysR_substrate"/>
    <property type="match status" value="1"/>
</dbReference>
<dbReference type="AlphaFoldDB" id="A0A3A1YSE9"/>
<dbReference type="SUPFAM" id="SSF53850">
    <property type="entry name" value="Periplasmic binding protein-like II"/>
    <property type="match status" value="1"/>
</dbReference>
<feature type="domain" description="HTH lysR-type" evidence="5">
    <location>
        <begin position="7"/>
        <end position="64"/>
    </location>
</feature>
<dbReference type="PRINTS" id="PR00039">
    <property type="entry name" value="HTHLYSR"/>
</dbReference>
<keyword evidence="7" id="KW-1185">Reference proteome</keyword>
<reference evidence="6 7" key="1">
    <citation type="submission" date="2017-08" db="EMBL/GenBank/DDBJ databases">
        <title>Reclassification of Bisgaard taxon 37 and 44.</title>
        <authorList>
            <person name="Christensen H."/>
        </authorList>
    </citation>
    <scope>NUCLEOTIDE SEQUENCE [LARGE SCALE GENOMIC DNA]</scope>
    <source>
        <strain evidence="6 7">111</strain>
    </source>
</reference>
<name>A0A3A1YSE9_9GAMM</name>
<sequence>MATTQLDDIKIIRSFLTAANTGSFTKAAEALSLTPSAVSKNVSALEKSLGVRLFNRTTRSLSLTAEGLEYSRQAQAALDLLLQAGESLRFANAEPVGKVRISLPVDIGHLYVIPFLEDFKAKHPQINFELDFENRIIDFVSDGFDFVIRGGTITDTSLIARRLGKMELSLMASPKYLAARGTPQSPADFSKHDFILRKFASGKIVYPQIKQEDGAGYIAHEVPNPFLLVSDPYACIIAALSSIGITYNAKHLAKEFLATGQLVEIMPEQNYSGHFELTIQYPHRSYLAPRVRLVIDYLVQRFAEVAELHQDGKK</sequence>
<evidence type="ECO:0000256" key="1">
    <source>
        <dbReference type="ARBA" id="ARBA00009437"/>
    </source>
</evidence>
<dbReference type="GO" id="GO:0006351">
    <property type="term" value="P:DNA-templated transcription"/>
    <property type="evidence" value="ECO:0007669"/>
    <property type="project" value="TreeGrafter"/>
</dbReference>
<keyword evidence="3" id="KW-0238">DNA-binding</keyword>
<dbReference type="InterPro" id="IPR005119">
    <property type="entry name" value="LysR_subst-bd"/>
</dbReference>
<evidence type="ECO:0000256" key="2">
    <source>
        <dbReference type="ARBA" id="ARBA00023015"/>
    </source>
</evidence>
<keyword evidence="2" id="KW-0805">Transcription regulation</keyword>
<dbReference type="SUPFAM" id="SSF46785">
    <property type="entry name" value="Winged helix' DNA-binding domain"/>
    <property type="match status" value="1"/>
</dbReference>
<comment type="caution">
    <text evidence="6">The sequence shown here is derived from an EMBL/GenBank/DDBJ whole genome shotgun (WGS) entry which is preliminary data.</text>
</comment>
<dbReference type="FunFam" id="1.10.10.10:FF:000001">
    <property type="entry name" value="LysR family transcriptional regulator"/>
    <property type="match status" value="1"/>
</dbReference>
<dbReference type="InterPro" id="IPR000847">
    <property type="entry name" value="LysR_HTH_N"/>
</dbReference>
<proteinExistence type="inferred from homology"/>
<dbReference type="PROSITE" id="PS50931">
    <property type="entry name" value="HTH_LYSR"/>
    <property type="match status" value="1"/>
</dbReference>
<gene>
    <name evidence="6" type="ORF">CKF58_00980</name>
</gene>
<dbReference type="Proteomes" id="UP000265916">
    <property type="component" value="Unassembled WGS sequence"/>
</dbReference>
<dbReference type="GO" id="GO:0003700">
    <property type="term" value="F:DNA-binding transcription factor activity"/>
    <property type="evidence" value="ECO:0007669"/>
    <property type="project" value="InterPro"/>
</dbReference>
<evidence type="ECO:0000256" key="4">
    <source>
        <dbReference type="ARBA" id="ARBA00023163"/>
    </source>
</evidence>
<dbReference type="CDD" id="cd08422">
    <property type="entry name" value="PBP2_CrgA_like"/>
    <property type="match status" value="1"/>
</dbReference>
<dbReference type="OrthoDB" id="9786526at2"/>
<dbReference type="GO" id="GO:0043565">
    <property type="term" value="F:sequence-specific DNA binding"/>
    <property type="evidence" value="ECO:0007669"/>
    <property type="project" value="TreeGrafter"/>
</dbReference>
<evidence type="ECO:0000259" key="5">
    <source>
        <dbReference type="PROSITE" id="PS50931"/>
    </source>
</evidence>
<keyword evidence="4" id="KW-0804">Transcription</keyword>
<comment type="similarity">
    <text evidence="1">Belongs to the LysR transcriptional regulatory family.</text>
</comment>
<evidence type="ECO:0000313" key="6">
    <source>
        <dbReference type="EMBL" id="RIY40138.1"/>
    </source>
</evidence>
<dbReference type="RefSeq" id="WP_119530124.1">
    <property type="nucleotide sequence ID" value="NZ_JBHSSP010000023.1"/>
</dbReference>
<evidence type="ECO:0000313" key="7">
    <source>
        <dbReference type="Proteomes" id="UP000265916"/>
    </source>
</evidence>
<dbReference type="InterPro" id="IPR036390">
    <property type="entry name" value="WH_DNA-bd_sf"/>
</dbReference>
<accession>A0A3A1YSE9</accession>
<dbReference type="InterPro" id="IPR036388">
    <property type="entry name" value="WH-like_DNA-bd_sf"/>
</dbReference>
<dbReference type="EMBL" id="NRJG01000018">
    <property type="protein sequence ID" value="RIY40138.1"/>
    <property type="molecule type" value="Genomic_DNA"/>
</dbReference>
<evidence type="ECO:0000256" key="3">
    <source>
        <dbReference type="ARBA" id="ARBA00023125"/>
    </source>
</evidence>
<dbReference type="Gene3D" id="1.10.10.10">
    <property type="entry name" value="Winged helix-like DNA-binding domain superfamily/Winged helix DNA-binding domain"/>
    <property type="match status" value="1"/>
</dbReference>
<dbReference type="Gene3D" id="3.40.190.290">
    <property type="match status" value="1"/>
</dbReference>
<dbReference type="Pfam" id="PF00126">
    <property type="entry name" value="HTH_1"/>
    <property type="match status" value="1"/>
</dbReference>
<dbReference type="PANTHER" id="PTHR30537:SF5">
    <property type="entry name" value="HTH-TYPE TRANSCRIPTIONAL ACTIVATOR TTDR-RELATED"/>
    <property type="match status" value="1"/>
</dbReference>
<dbReference type="PANTHER" id="PTHR30537">
    <property type="entry name" value="HTH-TYPE TRANSCRIPTIONAL REGULATOR"/>
    <property type="match status" value="1"/>
</dbReference>